<dbReference type="FunFam" id="2.10.70.80:FF:000001">
    <property type="entry name" value="Sortilin-related VPS10 domain-containing receptor 1"/>
    <property type="match status" value="1"/>
</dbReference>
<feature type="chain" id="PRO_5034937840" description="Vacuolar protein sorting/targeting protein 10" evidence="17">
    <location>
        <begin position="28"/>
        <end position="1465"/>
    </location>
</feature>
<dbReference type="Proteomes" id="UP000567179">
    <property type="component" value="Unassembled WGS sequence"/>
</dbReference>
<dbReference type="PANTHER" id="PTHR12106">
    <property type="entry name" value="SORTILIN RELATED"/>
    <property type="match status" value="1"/>
</dbReference>
<keyword evidence="5" id="KW-0677">Repeat</keyword>
<feature type="signal peptide" evidence="17">
    <location>
        <begin position="1"/>
        <end position="27"/>
    </location>
</feature>
<protein>
    <recommendedName>
        <fullName evidence="2">Vacuolar protein sorting/targeting protein 10</fullName>
    </recommendedName>
    <alternativeName>
        <fullName evidence="13">Carboxypeptidase Y receptor</fullName>
    </alternativeName>
    <alternativeName>
        <fullName evidence="12 14">Sortilin VPS10</fullName>
    </alternativeName>
</protein>
<dbReference type="GO" id="GO:0005794">
    <property type="term" value="C:Golgi apparatus"/>
    <property type="evidence" value="ECO:0007669"/>
    <property type="project" value="UniProtKB-SubCell"/>
</dbReference>
<evidence type="ECO:0000256" key="8">
    <source>
        <dbReference type="ARBA" id="ARBA00023136"/>
    </source>
</evidence>
<keyword evidence="9" id="KW-0675">Receptor</keyword>
<dbReference type="OrthoDB" id="443634at2759"/>
<reference evidence="19 20" key="1">
    <citation type="journal article" date="2020" name="ISME J.">
        <title>Uncovering the hidden diversity of litter-decomposition mechanisms in mushroom-forming fungi.</title>
        <authorList>
            <person name="Floudas D."/>
            <person name="Bentzer J."/>
            <person name="Ahren D."/>
            <person name="Johansson T."/>
            <person name="Persson P."/>
            <person name="Tunlid A."/>
        </authorList>
    </citation>
    <scope>NUCLEOTIDE SEQUENCE [LARGE SCALE GENOMIC DNA]</scope>
    <source>
        <strain evidence="19 20">CBS 101986</strain>
    </source>
</reference>
<dbReference type="GO" id="GO:0016020">
    <property type="term" value="C:membrane"/>
    <property type="evidence" value="ECO:0007669"/>
    <property type="project" value="InterPro"/>
</dbReference>
<comment type="function">
    <text evidence="11">Functions as a sorting receptor in the Golgi compartment required for the intracellular sorting and delivery of soluble vacuolar proteins, like carboxypeptidase Y (CPY) and proteinase A. Executes multiple rounds of sorting by cycling between the late Golgi and a prevacuolar endosome-like compartment.</text>
</comment>
<dbReference type="InterPro" id="IPR031778">
    <property type="entry name" value="Sortilin_N"/>
</dbReference>
<dbReference type="GO" id="GO:0005829">
    <property type="term" value="C:cytosol"/>
    <property type="evidence" value="ECO:0007669"/>
    <property type="project" value="GOC"/>
</dbReference>
<evidence type="ECO:0000256" key="6">
    <source>
        <dbReference type="ARBA" id="ARBA00022989"/>
    </source>
</evidence>
<gene>
    <name evidence="19" type="ORF">D9619_006862</name>
</gene>
<evidence type="ECO:0000256" key="3">
    <source>
        <dbReference type="ARBA" id="ARBA00022692"/>
    </source>
</evidence>
<evidence type="ECO:0000256" key="10">
    <source>
        <dbReference type="ARBA" id="ARBA00023180"/>
    </source>
</evidence>
<comment type="caution">
    <text evidence="19">The sequence shown here is derived from an EMBL/GenBank/DDBJ whole genome shotgun (WGS) entry which is preliminary data.</text>
</comment>
<keyword evidence="4 17" id="KW-0732">Signal</keyword>
<feature type="transmembrane region" description="Helical" evidence="16">
    <location>
        <begin position="1363"/>
        <end position="1384"/>
    </location>
</feature>
<dbReference type="PANTHER" id="PTHR12106:SF27">
    <property type="entry name" value="SORTILIN-RELATED RECEPTOR"/>
    <property type="match status" value="1"/>
</dbReference>
<dbReference type="InterPro" id="IPR031777">
    <property type="entry name" value="Sortilin_C"/>
</dbReference>
<evidence type="ECO:0000259" key="18">
    <source>
        <dbReference type="SMART" id="SM00602"/>
    </source>
</evidence>
<evidence type="ECO:0000256" key="1">
    <source>
        <dbReference type="ARBA" id="ARBA00004198"/>
    </source>
</evidence>
<dbReference type="EMBL" id="JAACJJ010000042">
    <property type="protein sequence ID" value="KAF5316794.1"/>
    <property type="molecule type" value="Genomic_DNA"/>
</dbReference>
<dbReference type="Gene3D" id="2.10.70.80">
    <property type="match status" value="2"/>
</dbReference>
<evidence type="ECO:0000256" key="2">
    <source>
        <dbReference type="ARBA" id="ARBA00015369"/>
    </source>
</evidence>
<keyword evidence="3 16" id="KW-0812">Transmembrane</keyword>
<evidence type="ECO:0000256" key="11">
    <source>
        <dbReference type="ARBA" id="ARBA00025569"/>
    </source>
</evidence>
<dbReference type="Pfam" id="PF15902">
    <property type="entry name" value="Sortilin-Vps10"/>
    <property type="match status" value="2"/>
</dbReference>
<accession>A0A8H5B539</accession>
<evidence type="ECO:0000256" key="9">
    <source>
        <dbReference type="ARBA" id="ARBA00023170"/>
    </source>
</evidence>
<name>A0A8H5B539_9AGAR</name>
<feature type="domain" description="VPS10" evidence="18">
    <location>
        <begin position="725"/>
        <end position="1359"/>
    </location>
</feature>
<feature type="domain" description="VPS10" evidence="18">
    <location>
        <begin position="53"/>
        <end position="699"/>
    </location>
</feature>
<evidence type="ECO:0000256" key="4">
    <source>
        <dbReference type="ARBA" id="ARBA00022729"/>
    </source>
</evidence>
<keyword evidence="7" id="KW-0333">Golgi apparatus</keyword>
<proteinExistence type="predicted"/>
<dbReference type="InterPro" id="IPR050310">
    <property type="entry name" value="VPS10-sortilin"/>
</dbReference>
<dbReference type="FunFam" id="3.30.60.270:FF:000005">
    <property type="entry name" value="Sortilin"/>
    <property type="match status" value="1"/>
</dbReference>
<dbReference type="Gene3D" id="2.130.10.10">
    <property type="entry name" value="YVTN repeat-like/Quinoprotein amine dehydrogenase"/>
    <property type="match status" value="2"/>
</dbReference>
<evidence type="ECO:0000256" key="7">
    <source>
        <dbReference type="ARBA" id="ARBA00023034"/>
    </source>
</evidence>
<comment type="subcellular location">
    <subcellularLocation>
        <location evidence="1">Golgi apparatus</location>
        <location evidence="1">trans-Golgi network membrane</location>
    </subcellularLocation>
    <subcellularLocation>
        <location evidence="15">Prevacuolar compartment membrane</location>
    </subcellularLocation>
</comment>
<dbReference type="Pfam" id="PF15901">
    <property type="entry name" value="Sortilin_C"/>
    <property type="match status" value="2"/>
</dbReference>
<evidence type="ECO:0000256" key="15">
    <source>
        <dbReference type="ARBA" id="ARBA00046293"/>
    </source>
</evidence>
<dbReference type="InterPro" id="IPR015943">
    <property type="entry name" value="WD40/YVTN_repeat-like_dom_sf"/>
</dbReference>
<sequence>MVRRREGVLGVLFQALLLALGAMLVAAQGKPESAVSSFQNLPARLFFFDDTDSALYHDPLESNLYVSRDEGRTWKLADGIPEGRVVMVFEHPTDNHYAFALTNDKTHYRTEDRGRSWRPFDVPLPPALTSRPLSFHSDPKKYGHILYQGSSCSHRGMSTSCHDEAYYTTQAFGDDLKPLFKDVARCQFAHSSKEFKHEAHEDLIYCVAFDTSSSSGGHSLSASKLYSSTDFFEKDIKIEDLGIGKNARGVIAFAIVSKFAVVALKDMTKSTGDMLLYVTVDTKTWAQAHFPHASSAQLRENAYTMLESTTHSLAVDVVLQDRSAIGTLFISNGNGTYFVESLKDTNRNSLGYVDFERIYGVEGIGLANVVANAAAVEGRGAAKDIRTVATFTDGSSWVPLRPPIEDVDGKTIHCDPKNSDDCALHLHSVTSPHNFGRIFSSPAPGFVMGVGSIGKRLLSYEECDTFLSTDAGISWRMVARGAHKYEFGDLGSILIAVDDEDVTKEIKYSLDLGKSWKTYDFGVRLRARGLITLPDSTSQKFLLLGQVAKADQTKEVGRVVIVSLDFTKTRGRKCNDDDFEQWYARPHDSECLLGHKQWYKRRRPDADCYVGEKYKDPITHEPPCACTDADYECDYNFIRVGDKCELQGHEQVPPNVCLPGRPDDEYDGSSGYRKIAGDTCEGGLKKDEPVKRKCSQAAPAEGDIASHIHPFNSPIVQHAFFKDSKTILVRLNDLSVWQSSNEGQTWNEIGQGEKFLGFFHHKFASDRAYLITASNKFYYTTDTGRTWNDGRAPTPPNGFGAQVIQFHPTSDYLIWVGNKDCEHAQSDCHTEAHYSRDNGREWTPIESYVRNCAFAKDTLLDADPSEIMCESYRTKKGPQRAVVSATPPELVVGANYYDSGRRKKLFNGVIGFAKFSEFLVVAETHPEKRGLNLQVSLDGEHFAPGQFPPMMHPDTHEYTVLESNTKSLFMFMTISEAPMPFWGTILKSNSNGTYFGISLDLVNRDRRGYVDFEKMIGLDGIALVNVVSNADEAMHSGIKELQTRITHNDGSTWTSLPPPLKDSLGREYPCKGTKCALHIHGYTERPDPRATYSTPSVPGLLMAVGNVGETLAPYLDSDTFLSRDAGFTWEEVHKDAHLWEFGDSGSILVMANDEEPVDYVLYSTDEGLTWKEHKFSPKGDKMRVRAIVTVPSDTSRKFILLGEYPKTRGAVAVQIDFTSLTSRQCEVNVEDPGHDDFELWSPSEVRSELCLFGRQTKYHRRVRDANCVVGDKPRAADILVNNCACSKADFECEFNYQKDRNDECVLVPGTTPLANDDSCSNGEEYWYDRTPYRIIPYSTCEDGLRPDRGAQHVCPGFKSKGGWFWFFMLILPFGFTALVGYYYWKRSGLARGTIRLPGDTRRSPFASQDSGMMATLASVPWFIIGVGGIAYEWVASRLQGLGAQRGYRHVPIDEDAQILRFEDEE</sequence>
<evidence type="ECO:0000313" key="19">
    <source>
        <dbReference type="EMBL" id="KAF5316794.1"/>
    </source>
</evidence>
<evidence type="ECO:0000256" key="13">
    <source>
        <dbReference type="ARBA" id="ARBA00031354"/>
    </source>
</evidence>
<evidence type="ECO:0000256" key="14">
    <source>
        <dbReference type="ARBA" id="ARBA00031902"/>
    </source>
</evidence>
<evidence type="ECO:0000256" key="12">
    <source>
        <dbReference type="ARBA" id="ARBA00031250"/>
    </source>
</evidence>
<organism evidence="19 20">
    <name type="scientific">Psilocybe cf. subviscida</name>
    <dbReference type="NCBI Taxonomy" id="2480587"/>
    <lineage>
        <taxon>Eukaryota</taxon>
        <taxon>Fungi</taxon>
        <taxon>Dikarya</taxon>
        <taxon>Basidiomycota</taxon>
        <taxon>Agaricomycotina</taxon>
        <taxon>Agaricomycetes</taxon>
        <taxon>Agaricomycetidae</taxon>
        <taxon>Agaricales</taxon>
        <taxon>Agaricineae</taxon>
        <taxon>Strophariaceae</taxon>
        <taxon>Psilocybe</taxon>
    </lineage>
</organism>
<dbReference type="GO" id="GO:0006896">
    <property type="term" value="P:Golgi to vacuole transport"/>
    <property type="evidence" value="ECO:0007669"/>
    <property type="project" value="TreeGrafter"/>
</dbReference>
<dbReference type="Gene3D" id="3.30.60.270">
    <property type="match status" value="2"/>
</dbReference>
<dbReference type="GO" id="GO:0006895">
    <property type="term" value="P:Golgi to endosome transport"/>
    <property type="evidence" value="ECO:0007669"/>
    <property type="project" value="TreeGrafter"/>
</dbReference>
<keyword evidence="8 16" id="KW-0472">Membrane</keyword>
<keyword evidence="20" id="KW-1185">Reference proteome</keyword>
<dbReference type="SMART" id="SM00602">
    <property type="entry name" value="VPS10"/>
    <property type="match status" value="2"/>
</dbReference>
<keyword evidence="10" id="KW-0325">Glycoprotein</keyword>
<dbReference type="SUPFAM" id="SSF110296">
    <property type="entry name" value="Oligoxyloglucan reducing end-specific cellobiohydrolase"/>
    <property type="match status" value="2"/>
</dbReference>
<evidence type="ECO:0000313" key="20">
    <source>
        <dbReference type="Proteomes" id="UP000567179"/>
    </source>
</evidence>
<keyword evidence="6 16" id="KW-1133">Transmembrane helix</keyword>
<dbReference type="InterPro" id="IPR006581">
    <property type="entry name" value="VPS10"/>
</dbReference>
<evidence type="ECO:0000256" key="16">
    <source>
        <dbReference type="SAM" id="Phobius"/>
    </source>
</evidence>
<evidence type="ECO:0000256" key="5">
    <source>
        <dbReference type="ARBA" id="ARBA00022737"/>
    </source>
</evidence>
<dbReference type="GO" id="GO:0006623">
    <property type="term" value="P:protein targeting to vacuole"/>
    <property type="evidence" value="ECO:0007669"/>
    <property type="project" value="TreeGrafter"/>
</dbReference>
<evidence type="ECO:0000256" key="17">
    <source>
        <dbReference type="SAM" id="SignalP"/>
    </source>
</evidence>